<evidence type="ECO:0000313" key="4">
    <source>
        <dbReference type="Proteomes" id="UP000235392"/>
    </source>
</evidence>
<protein>
    <submittedName>
        <fullName evidence="3">Uncharacterized protein</fullName>
    </submittedName>
</protein>
<comment type="caution">
    <text evidence="3">The sequence shown here is derived from an EMBL/GenBank/DDBJ whole genome shotgun (WGS) entry which is preliminary data.</text>
</comment>
<evidence type="ECO:0000313" key="2">
    <source>
        <dbReference type="EMBL" id="PLW15663.1"/>
    </source>
</evidence>
<dbReference type="Proteomes" id="UP000235392">
    <property type="component" value="Unassembled WGS sequence"/>
</dbReference>
<reference evidence="3 4" key="1">
    <citation type="submission" date="2017-11" db="EMBL/GenBank/DDBJ databases">
        <title>De novo assembly and phasing of dikaryotic genomes from two isolates of Puccinia coronata f. sp. avenae, the causal agent of oat crown rust.</title>
        <authorList>
            <person name="Miller M.E."/>
            <person name="Zhang Y."/>
            <person name="Omidvar V."/>
            <person name="Sperschneider J."/>
            <person name="Schwessinger B."/>
            <person name="Raley C."/>
            <person name="Palmer J.M."/>
            <person name="Garnica D."/>
            <person name="Upadhyaya N."/>
            <person name="Rathjen J."/>
            <person name="Taylor J.M."/>
            <person name="Park R.F."/>
            <person name="Dodds P.N."/>
            <person name="Hirsch C.D."/>
            <person name="Kianian S.F."/>
            <person name="Figueroa M."/>
        </authorList>
    </citation>
    <scope>NUCLEOTIDE SEQUENCE [LARGE SCALE GENOMIC DNA]</scope>
    <source>
        <strain evidence="3">12SD80</strain>
    </source>
</reference>
<feature type="signal peptide" evidence="1">
    <location>
        <begin position="1"/>
        <end position="19"/>
    </location>
</feature>
<feature type="chain" id="PRO_5014563560" evidence="1">
    <location>
        <begin position="20"/>
        <end position="160"/>
    </location>
</feature>
<dbReference type="AlphaFoldDB" id="A0A2N5UG63"/>
<keyword evidence="1" id="KW-0732">Signal</keyword>
<proteinExistence type="predicted"/>
<sequence length="160" mass="17969">MLGKSLLSLLLISIPVARNKPAHIPSIELDGIGESSVAFENHKDQTEILGNVAQRIPQESSSASEYGKQVAENLNRLREDQKEFSGFKTELDSQLTWTEVPHYYNLRAARLEALKIFEESYETISFLIQSRISKLGSLDESHDDEKIGDSNLAHKEIINS</sequence>
<name>A0A2N5UG63_9BASI</name>
<gene>
    <name evidence="3" type="ORF">PCASD_08705</name>
    <name evidence="2" type="ORF">PCASD_17782</name>
</gene>
<dbReference type="EMBL" id="PGCI01000791">
    <property type="protein sequence ID" value="PLW15663.1"/>
    <property type="molecule type" value="Genomic_DNA"/>
</dbReference>
<evidence type="ECO:0000256" key="1">
    <source>
        <dbReference type="SAM" id="SignalP"/>
    </source>
</evidence>
<dbReference type="EMBL" id="PGCI01000155">
    <property type="protein sequence ID" value="PLW36721.1"/>
    <property type="molecule type" value="Genomic_DNA"/>
</dbReference>
<evidence type="ECO:0000313" key="3">
    <source>
        <dbReference type="EMBL" id="PLW36721.1"/>
    </source>
</evidence>
<organism evidence="3 4">
    <name type="scientific">Puccinia coronata f. sp. avenae</name>
    <dbReference type="NCBI Taxonomy" id="200324"/>
    <lineage>
        <taxon>Eukaryota</taxon>
        <taxon>Fungi</taxon>
        <taxon>Dikarya</taxon>
        <taxon>Basidiomycota</taxon>
        <taxon>Pucciniomycotina</taxon>
        <taxon>Pucciniomycetes</taxon>
        <taxon>Pucciniales</taxon>
        <taxon>Pucciniaceae</taxon>
        <taxon>Puccinia</taxon>
    </lineage>
</organism>
<accession>A0A2N5UG63</accession>